<proteinExistence type="predicted"/>
<reference evidence="1" key="1">
    <citation type="submission" date="2020-05" db="EMBL/GenBank/DDBJ databases">
        <title>Large-scale comparative analyses of tick genomes elucidate their genetic diversity and vector capacities.</title>
        <authorList>
            <person name="Jia N."/>
            <person name="Wang J."/>
            <person name="Shi W."/>
            <person name="Du L."/>
            <person name="Sun Y."/>
            <person name="Zhan W."/>
            <person name="Jiang J."/>
            <person name="Wang Q."/>
            <person name="Zhang B."/>
            <person name="Ji P."/>
            <person name="Sakyi L.B."/>
            <person name="Cui X."/>
            <person name="Yuan T."/>
            <person name="Jiang B."/>
            <person name="Yang W."/>
            <person name="Lam T.T.-Y."/>
            <person name="Chang Q."/>
            <person name="Ding S."/>
            <person name="Wang X."/>
            <person name="Zhu J."/>
            <person name="Ruan X."/>
            <person name="Zhao L."/>
            <person name="Wei J."/>
            <person name="Que T."/>
            <person name="Du C."/>
            <person name="Cheng J."/>
            <person name="Dai P."/>
            <person name="Han X."/>
            <person name="Huang E."/>
            <person name="Gao Y."/>
            <person name="Liu J."/>
            <person name="Shao H."/>
            <person name="Ye R."/>
            <person name="Li L."/>
            <person name="Wei W."/>
            <person name="Wang X."/>
            <person name="Wang C."/>
            <person name="Yang T."/>
            <person name="Huo Q."/>
            <person name="Li W."/>
            <person name="Guo W."/>
            <person name="Chen H."/>
            <person name="Zhou L."/>
            <person name="Ni X."/>
            <person name="Tian J."/>
            <person name="Zhou Y."/>
            <person name="Sheng Y."/>
            <person name="Liu T."/>
            <person name="Pan Y."/>
            <person name="Xia L."/>
            <person name="Li J."/>
            <person name="Zhao F."/>
            <person name="Cao W."/>
        </authorList>
    </citation>
    <scope>NUCLEOTIDE SEQUENCE</scope>
    <source>
        <strain evidence="1">Dsil-2018</strain>
    </source>
</reference>
<accession>A0ACB8CHW5</accession>
<protein>
    <submittedName>
        <fullName evidence="1">Uncharacterized protein</fullName>
    </submittedName>
</protein>
<organism evidence="1 2">
    <name type="scientific">Dermacentor silvarum</name>
    <name type="common">Tick</name>
    <dbReference type="NCBI Taxonomy" id="543639"/>
    <lineage>
        <taxon>Eukaryota</taxon>
        <taxon>Metazoa</taxon>
        <taxon>Ecdysozoa</taxon>
        <taxon>Arthropoda</taxon>
        <taxon>Chelicerata</taxon>
        <taxon>Arachnida</taxon>
        <taxon>Acari</taxon>
        <taxon>Parasitiformes</taxon>
        <taxon>Ixodida</taxon>
        <taxon>Ixodoidea</taxon>
        <taxon>Ixodidae</taxon>
        <taxon>Rhipicephalinae</taxon>
        <taxon>Dermacentor</taxon>
    </lineage>
</organism>
<gene>
    <name evidence="1" type="ORF">HPB49_022581</name>
</gene>
<comment type="caution">
    <text evidence="1">The sequence shown here is derived from an EMBL/GenBank/DDBJ whole genome shotgun (WGS) entry which is preliminary data.</text>
</comment>
<dbReference type="EMBL" id="CM023476">
    <property type="protein sequence ID" value="KAH7942277.1"/>
    <property type="molecule type" value="Genomic_DNA"/>
</dbReference>
<name>A0ACB8CHW5_DERSI</name>
<evidence type="ECO:0000313" key="2">
    <source>
        <dbReference type="Proteomes" id="UP000821865"/>
    </source>
</evidence>
<dbReference type="Proteomes" id="UP000821865">
    <property type="component" value="Chromosome 7"/>
</dbReference>
<evidence type="ECO:0000313" key="1">
    <source>
        <dbReference type="EMBL" id="KAH7942277.1"/>
    </source>
</evidence>
<keyword evidence="2" id="KW-1185">Reference proteome</keyword>
<sequence length="402" mass="45732">MFVYVEYERSLKTVVIEHTRVRCSPTECFGPADTNDFNRARTYYVRSCHEDRLYEAIKIIHMTETLEEMATFRTTRPRRLVEAEPNDSEMIAWAPACRDGEHLQEHQRQQRIDDALLEYGLGPLPRSAHAELQRKLQAVTEEVDGLKRQSRCTCAARSEDVVSKSAYTQLKRKYEALLEEVEQLEKRNADLQKRQRLRISHSGGSSSCTTTRHVPVAADQAETLATQQVLNGAGSTSTHGDSPEADASSEDMAESADVSNVDKQQTEHRPTENDYTEDDIKTPKIGSAREDGKVYAGSDFWIEKHDWDALFRAPTDVRFCSMAASLFWTPEQLAERSVTGLPAKKPSPRDMASEGRPPLTPEKLDTLKDLFRIYVGKDAFTARRLNLVRRHLSNKICDIRRE</sequence>